<feature type="transmembrane region" description="Helical" evidence="6">
    <location>
        <begin position="672"/>
        <end position="691"/>
    </location>
</feature>
<evidence type="ECO:0000256" key="6">
    <source>
        <dbReference type="SAM" id="Phobius"/>
    </source>
</evidence>
<evidence type="ECO:0000256" key="4">
    <source>
        <dbReference type="ARBA" id="ARBA00022989"/>
    </source>
</evidence>
<organism evidence="8 9">
    <name type="scientific">Natronosalvus rutilus</name>
    <dbReference type="NCBI Taxonomy" id="2953753"/>
    <lineage>
        <taxon>Archaea</taxon>
        <taxon>Methanobacteriati</taxon>
        <taxon>Methanobacteriota</taxon>
        <taxon>Stenosarchaea group</taxon>
        <taxon>Halobacteria</taxon>
        <taxon>Halobacteriales</taxon>
        <taxon>Natrialbaceae</taxon>
        <taxon>Natronosalvus</taxon>
    </lineage>
</organism>
<dbReference type="EMBL" id="CP100355">
    <property type="protein sequence ID" value="UTF53133.1"/>
    <property type="molecule type" value="Genomic_DNA"/>
</dbReference>
<dbReference type="Proteomes" id="UP001056855">
    <property type="component" value="Chromosome"/>
</dbReference>
<proteinExistence type="predicted"/>
<comment type="subcellular location">
    <subcellularLocation>
        <location evidence="1">Cell membrane</location>
        <topology evidence="1">Multi-pass membrane protein</topology>
    </subcellularLocation>
</comment>
<feature type="transmembrane region" description="Helical" evidence="6">
    <location>
        <begin position="583"/>
        <end position="609"/>
    </location>
</feature>
<dbReference type="AlphaFoldDB" id="A0A9E7NA33"/>
<name>A0A9E7NA33_9EURY</name>
<protein>
    <submittedName>
        <fullName evidence="8">Type II secretion system F family protein</fullName>
    </submittedName>
</protein>
<evidence type="ECO:0000256" key="2">
    <source>
        <dbReference type="ARBA" id="ARBA00022475"/>
    </source>
</evidence>
<feature type="transmembrane region" description="Helical" evidence="6">
    <location>
        <begin position="75"/>
        <end position="99"/>
    </location>
</feature>
<gene>
    <name evidence="8" type="ORF">NGM29_15350</name>
</gene>
<evidence type="ECO:0000256" key="3">
    <source>
        <dbReference type="ARBA" id="ARBA00022692"/>
    </source>
</evidence>
<evidence type="ECO:0000256" key="5">
    <source>
        <dbReference type="ARBA" id="ARBA00023136"/>
    </source>
</evidence>
<keyword evidence="9" id="KW-1185">Reference proteome</keyword>
<feature type="transmembrane region" description="Helical" evidence="6">
    <location>
        <begin position="291"/>
        <end position="312"/>
    </location>
</feature>
<reference evidence="8" key="1">
    <citation type="submission" date="2022-06" db="EMBL/GenBank/DDBJ databases">
        <title>Diverse halophilic archaea isolated from saline environments.</title>
        <authorList>
            <person name="Cui H.-L."/>
        </authorList>
    </citation>
    <scope>NUCLEOTIDE SEQUENCE</scope>
    <source>
        <strain evidence="8">WLHS1</strain>
    </source>
</reference>
<dbReference type="InterPro" id="IPR042094">
    <property type="entry name" value="T2SS_GspF_sf"/>
</dbReference>
<accession>A0A9E7NA33</accession>
<evidence type="ECO:0000313" key="8">
    <source>
        <dbReference type="EMBL" id="UTF53133.1"/>
    </source>
</evidence>
<dbReference type="PANTHER" id="PTHR35402:SF1">
    <property type="entry name" value="TYPE II SECRETION SYSTEM PROTEIN GSPF DOMAIN-CONTAINING PROTEIN"/>
    <property type="match status" value="1"/>
</dbReference>
<keyword evidence="4 6" id="KW-1133">Transmembrane helix</keyword>
<feature type="domain" description="Type II secretion system protein GspF" evidence="7">
    <location>
        <begin position="479"/>
        <end position="604"/>
    </location>
</feature>
<keyword evidence="2" id="KW-1003">Cell membrane</keyword>
<dbReference type="Gene3D" id="1.20.81.30">
    <property type="entry name" value="Type II secretion system (T2SS), domain F"/>
    <property type="match status" value="1"/>
</dbReference>
<sequence length="692" mass="75178">MTRANFLPLAFAVVLCSPILLAAVNRGVDTLLARMADRFFGPYVEEFRSEHPGRQDALRAAHIPTTYREYGAKSLLYAGLLAVVGSILGIYVSWGLLLVLSIEPAVMREQLPGALFFLANVAGIPALSALELFGLLLVSCLTLGVLAGVGTYWFRWWYPGYVADNRARRIEYTLPSTVAFIYALSQSGMEFPTVVRIVAAHDDTYGEAASEFRVAVRNMDTFGTDVITALQTMNRRSPSPQFREFSENLISVLKSGHSLSSFLERQYHDYQEESESQQERMLDLLGTLAESYVTVLVAGPLFLITILFVIGISVGDTLGPMRGLIYVILPFGNLAFIVYLSMVTDSVNPGRTINEGDVDDPGPYQQALAQTDGGFRNDTPPNVERIHIYKRLRAVRERLGSPLETLLERPARSLLVTGPVALGLIAWRLPEATTETGIDAAVIDDVLVVAGLLVGTTFAVLYAIHRRRVDAVEAAIPDFLDRLASVNEAGVALVSAIGRLRESDLGALDVELERIWADVQWGADLETALVRFGARVRTRAASRVVTLLTEAMNASGNLATVLRIAARQAAADRRLKRARQQAMLEYMVVVYISFLVFLFIIAVLAGYMLPTLQAAAVEGGGESLEASQVDGLSGLGNVDASTYTLLFYHATLIQGALSGLIAGQLSTGDLKAGVKHAVAMVALSFVLFVVVI</sequence>
<feature type="transmembrane region" description="Helical" evidence="6">
    <location>
        <begin position="324"/>
        <end position="343"/>
    </location>
</feature>
<feature type="transmembrane region" description="Helical" evidence="6">
    <location>
        <begin position="441"/>
        <end position="464"/>
    </location>
</feature>
<feature type="transmembrane region" description="Helical" evidence="6">
    <location>
        <begin position="136"/>
        <end position="158"/>
    </location>
</feature>
<dbReference type="Pfam" id="PF00482">
    <property type="entry name" value="T2SSF"/>
    <property type="match status" value="2"/>
</dbReference>
<feature type="transmembrane region" description="Helical" evidence="6">
    <location>
        <begin position="645"/>
        <end position="665"/>
    </location>
</feature>
<dbReference type="InterPro" id="IPR056569">
    <property type="entry name" value="ArlJ-like"/>
</dbReference>
<feature type="domain" description="Type II secretion system protein GspF" evidence="7">
    <location>
        <begin position="182"/>
        <end position="306"/>
    </location>
</feature>
<keyword evidence="3 6" id="KW-0812">Transmembrane</keyword>
<dbReference type="RefSeq" id="WP_254157323.1">
    <property type="nucleotide sequence ID" value="NZ_CP100355.1"/>
</dbReference>
<evidence type="ECO:0000259" key="7">
    <source>
        <dbReference type="Pfam" id="PF00482"/>
    </source>
</evidence>
<dbReference type="GeneID" id="73291450"/>
<dbReference type="InterPro" id="IPR018076">
    <property type="entry name" value="T2SS_GspF_dom"/>
</dbReference>
<dbReference type="KEGG" id="sawl:NGM29_15350"/>
<keyword evidence="5 6" id="KW-0472">Membrane</keyword>
<dbReference type="PANTHER" id="PTHR35402">
    <property type="entry name" value="INTEGRAL MEMBRANE PROTEIN-RELATED"/>
    <property type="match status" value="1"/>
</dbReference>
<dbReference type="GO" id="GO:0005886">
    <property type="term" value="C:plasma membrane"/>
    <property type="evidence" value="ECO:0007669"/>
    <property type="project" value="UniProtKB-SubCell"/>
</dbReference>
<feature type="transmembrane region" description="Helical" evidence="6">
    <location>
        <begin position="111"/>
        <end position="130"/>
    </location>
</feature>
<evidence type="ECO:0000256" key="1">
    <source>
        <dbReference type="ARBA" id="ARBA00004651"/>
    </source>
</evidence>
<evidence type="ECO:0000313" key="9">
    <source>
        <dbReference type="Proteomes" id="UP001056855"/>
    </source>
</evidence>